<feature type="compositionally biased region" description="Polar residues" evidence="1">
    <location>
        <begin position="700"/>
        <end position="714"/>
    </location>
</feature>
<reference evidence="3" key="2">
    <citation type="submission" date="2013-10" db="EMBL/GenBank/DDBJ databases">
        <authorList>
            <person name="Aslett M."/>
        </authorList>
    </citation>
    <scope>NUCLEOTIDE SEQUENCE [LARGE SCALE GENOMIC DNA]</scope>
    <source>
        <strain evidence="3">Weybridge</strain>
    </source>
</reference>
<feature type="region of interest" description="Disordered" evidence="1">
    <location>
        <begin position="700"/>
        <end position="746"/>
    </location>
</feature>
<accession>U6M960</accession>
<evidence type="ECO:0000256" key="2">
    <source>
        <dbReference type="SAM" id="Phobius"/>
    </source>
</evidence>
<feature type="compositionally biased region" description="Low complexity" evidence="1">
    <location>
        <begin position="656"/>
        <end position="665"/>
    </location>
</feature>
<feature type="region of interest" description="Disordered" evidence="1">
    <location>
        <begin position="656"/>
        <end position="684"/>
    </location>
</feature>
<dbReference type="EMBL" id="HG721924">
    <property type="protein sequence ID" value="CDJ60762.1"/>
    <property type="molecule type" value="Genomic_DNA"/>
</dbReference>
<sequence>MADGLAASGGRLLHIPAQMVNITFSTVLSTAFSIEYPSLSVIVCMQISTAGEAGAHLTAHLRRSNTSLDVSQSDTLSPVTSRSLAQRWLGENGRVRVTASIFPVVAALAAAFLLLHCALFLTNSHRSKTEPRLLSVSKGTTDKNAGGPCAVSGENHLDAASAAGEEEVLVEQELVEQAHRYVRDMKRLVASAEPVLLQLKSDLKAKCTAAFLCLFLVEFSALLCLLEKRQRAGMNEEIVAITARIQSISRTISRRHITRPQHRHIKCLQDFLDKLPQVQPVGATIAERQRLQALKHLLQLQEAALAQLNAGCFWLRESLEGCKKEKGGAQATAAADGAAKGSTQGAAPAPAAPKTAAHSGFVEVIHAMEATIHLRRKQVLIDPLVSRWLRDVHAHRSHYGLVSPGRLEALSRQPLQTHSQLLEALQATPLGTGDDPRERIRRANTGAQKRAISAMLPDATSGGEDVHYSEDPTNSSHVPEVSQLPLSRNRDGSSGTGSPSASPNAYSTASAARVDEKEHASLQDTSKHMPVPVRVVQNILTEVSPPAGAERPQVPALSAAPEPAVAFSAHGRSSEDALGSASSVEGLLGLVSSAENSMSLPPSFYQAPVPAAAGYQPKAFTLWPHGTASQIPFTYAATGASVASLATRAQLVASSATHPPTATSTQQGVFDRAPGASRPRRPAGAYGVPLVPYESYPHFSHSSSRPLASGAQDQGTGGEPDVDGPNRGAIVAGWIKEAKDSERSAV</sequence>
<keyword evidence="2" id="KW-0472">Membrane</keyword>
<proteinExistence type="predicted"/>
<feature type="compositionally biased region" description="Basic and acidic residues" evidence="1">
    <location>
        <begin position="513"/>
        <end position="527"/>
    </location>
</feature>
<dbReference type="RefSeq" id="XP_013337412.1">
    <property type="nucleotide sequence ID" value="XM_013481958.1"/>
</dbReference>
<gene>
    <name evidence="3" type="ORF">EMWEY_00034630</name>
</gene>
<dbReference type="AlphaFoldDB" id="U6M960"/>
<name>U6M960_EIMMA</name>
<organism evidence="3 4">
    <name type="scientific">Eimeria maxima</name>
    <name type="common">Coccidian parasite</name>
    <dbReference type="NCBI Taxonomy" id="5804"/>
    <lineage>
        <taxon>Eukaryota</taxon>
        <taxon>Sar</taxon>
        <taxon>Alveolata</taxon>
        <taxon>Apicomplexa</taxon>
        <taxon>Conoidasida</taxon>
        <taxon>Coccidia</taxon>
        <taxon>Eucoccidiorida</taxon>
        <taxon>Eimeriorina</taxon>
        <taxon>Eimeriidae</taxon>
        <taxon>Eimeria</taxon>
    </lineage>
</organism>
<reference evidence="3" key="1">
    <citation type="submission" date="2013-10" db="EMBL/GenBank/DDBJ databases">
        <title>Genomic analysis of the causative agents of coccidiosis in chickens.</title>
        <authorList>
            <person name="Reid A.J."/>
            <person name="Blake D."/>
            <person name="Billington K."/>
            <person name="Browne H."/>
            <person name="Dunn M."/>
            <person name="Hung S."/>
            <person name="Kawahara F."/>
            <person name="Miranda-Saavedra D."/>
            <person name="Mourier T."/>
            <person name="Nagra H."/>
            <person name="Otto T.D."/>
            <person name="Rawlings N."/>
            <person name="Sanchez A."/>
            <person name="Sanders M."/>
            <person name="Subramaniam C."/>
            <person name="Tay Y."/>
            <person name="Dear P."/>
            <person name="Doerig C."/>
            <person name="Gruber A."/>
            <person name="Parkinson J."/>
            <person name="Shirley M."/>
            <person name="Wan K.L."/>
            <person name="Berriman M."/>
            <person name="Tomley F."/>
            <person name="Pain A."/>
        </authorList>
    </citation>
    <scope>NUCLEOTIDE SEQUENCE [LARGE SCALE GENOMIC DNA]</scope>
    <source>
        <strain evidence="3">Weybridge</strain>
    </source>
</reference>
<protein>
    <submittedName>
        <fullName evidence="3">Uncharacterized protein</fullName>
    </submittedName>
</protein>
<evidence type="ECO:0000313" key="4">
    <source>
        <dbReference type="Proteomes" id="UP000030763"/>
    </source>
</evidence>
<dbReference type="Proteomes" id="UP000030763">
    <property type="component" value="Unassembled WGS sequence"/>
</dbReference>
<feature type="compositionally biased region" description="Basic and acidic residues" evidence="1">
    <location>
        <begin position="736"/>
        <end position="746"/>
    </location>
</feature>
<feature type="region of interest" description="Disordered" evidence="1">
    <location>
        <begin position="447"/>
        <end position="529"/>
    </location>
</feature>
<dbReference type="OMA" id="HRHIKCL"/>
<keyword evidence="2" id="KW-0812">Transmembrane</keyword>
<evidence type="ECO:0000313" key="3">
    <source>
        <dbReference type="EMBL" id="CDJ60762.1"/>
    </source>
</evidence>
<feature type="compositionally biased region" description="Low complexity" evidence="1">
    <location>
        <begin position="672"/>
        <end position="684"/>
    </location>
</feature>
<dbReference type="GeneID" id="25337449"/>
<feature type="transmembrane region" description="Helical" evidence="2">
    <location>
        <begin position="97"/>
        <end position="121"/>
    </location>
</feature>
<evidence type="ECO:0000256" key="1">
    <source>
        <dbReference type="SAM" id="MobiDB-lite"/>
    </source>
</evidence>
<feature type="compositionally biased region" description="Low complexity" evidence="1">
    <location>
        <begin position="492"/>
        <end position="503"/>
    </location>
</feature>
<keyword evidence="2" id="KW-1133">Transmembrane helix</keyword>
<dbReference type="VEuPathDB" id="ToxoDB:EMWEY_00034630"/>
<keyword evidence="4" id="KW-1185">Reference proteome</keyword>